<dbReference type="AlphaFoldDB" id="M7X6Q7"/>
<gene>
    <name evidence="1" type="ORF">C943_00402</name>
</gene>
<comment type="caution">
    <text evidence="1">The sequence shown here is derived from an EMBL/GenBank/DDBJ whole genome shotgun (WGS) entry which is preliminary data.</text>
</comment>
<dbReference type="STRING" id="1239962.C943_00402"/>
<dbReference type="EMBL" id="AMZY02000010">
    <property type="protein sequence ID" value="EMS33125.1"/>
    <property type="molecule type" value="Genomic_DNA"/>
</dbReference>
<keyword evidence="2" id="KW-1185">Reference proteome</keyword>
<evidence type="ECO:0000313" key="1">
    <source>
        <dbReference type="EMBL" id="EMS33125.1"/>
    </source>
</evidence>
<dbReference type="InParanoid" id="M7X6Q7"/>
<name>M7X6Q7_9BACT</name>
<reference evidence="1" key="1">
    <citation type="submission" date="2013-01" db="EMBL/GenBank/DDBJ databases">
        <title>Genome assembly of Mariniradius saccharolyticus AK6.</title>
        <authorList>
            <person name="Vaidya B."/>
            <person name="Khatri I."/>
            <person name="Tanuku N.R.S."/>
            <person name="Subramanian S."/>
            <person name="Pinnaka A."/>
        </authorList>
    </citation>
    <scope>NUCLEOTIDE SEQUENCE [LARGE SCALE GENOMIC DNA]</scope>
    <source>
        <strain evidence="1">AK6</strain>
    </source>
</reference>
<proteinExistence type="predicted"/>
<dbReference type="Proteomes" id="UP000010953">
    <property type="component" value="Unassembled WGS sequence"/>
</dbReference>
<dbReference type="eggNOG" id="ENOG5032EDA">
    <property type="taxonomic scope" value="Bacteria"/>
</dbReference>
<organism evidence="1 2">
    <name type="scientific">Mariniradius saccharolyticus AK6</name>
    <dbReference type="NCBI Taxonomy" id="1239962"/>
    <lineage>
        <taxon>Bacteria</taxon>
        <taxon>Pseudomonadati</taxon>
        <taxon>Bacteroidota</taxon>
        <taxon>Cytophagia</taxon>
        <taxon>Cytophagales</taxon>
        <taxon>Cyclobacteriaceae</taxon>
        <taxon>Mariniradius</taxon>
    </lineage>
</organism>
<protein>
    <submittedName>
        <fullName evidence="1">Uncharacterized protein</fullName>
    </submittedName>
</protein>
<accession>M7X6Q7</accession>
<evidence type="ECO:0000313" key="2">
    <source>
        <dbReference type="Proteomes" id="UP000010953"/>
    </source>
</evidence>
<sequence length="103" mass="12467">MKSKEAFRFDEMICLPKKIYSYIYPRDKNPAAMDTILIQITNEKAYKLMEDLEDLQLIRILQKKQTHYEKLSEKYEGKLKSEVAEEMHEYLSKGREEWKDRNT</sequence>